<feature type="compositionally biased region" description="Polar residues" evidence="1">
    <location>
        <begin position="12"/>
        <end position="24"/>
    </location>
</feature>
<sequence length="106" mass="11438">MVVRRSLGTTGGVQNSGPSHSLNAANFRELTASKRRKKFSESHLMASKKSSIAGEQQPRRAFSCAVDGLNVDASHNGPLNKGRRLSTAKTIDVPTSALWKDEADDE</sequence>
<dbReference type="Proteomes" id="UP001608902">
    <property type="component" value="Unassembled WGS sequence"/>
</dbReference>
<dbReference type="EMBL" id="JBGFUD010014833">
    <property type="protein sequence ID" value="MFH4984005.1"/>
    <property type="molecule type" value="Genomic_DNA"/>
</dbReference>
<accession>A0ABD6EVM6</accession>
<comment type="caution">
    <text evidence="2">The sequence shown here is derived from an EMBL/GenBank/DDBJ whole genome shotgun (WGS) entry which is preliminary data.</text>
</comment>
<protein>
    <submittedName>
        <fullName evidence="2">Uncharacterized protein</fullName>
    </submittedName>
</protein>
<evidence type="ECO:0000313" key="3">
    <source>
        <dbReference type="Proteomes" id="UP001608902"/>
    </source>
</evidence>
<gene>
    <name evidence="2" type="ORF">AB6A40_010714</name>
</gene>
<evidence type="ECO:0000313" key="2">
    <source>
        <dbReference type="EMBL" id="MFH4984005.1"/>
    </source>
</evidence>
<reference evidence="2 3" key="1">
    <citation type="submission" date="2024-08" db="EMBL/GenBank/DDBJ databases">
        <title>Gnathostoma spinigerum genome.</title>
        <authorList>
            <person name="Gonzalez-Bertolin B."/>
            <person name="Monzon S."/>
            <person name="Zaballos A."/>
            <person name="Jimenez P."/>
            <person name="Dekumyoy P."/>
            <person name="Varona S."/>
            <person name="Cuesta I."/>
            <person name="Sumanam S."/>
            <person name="Adisakwattana P."/>
            <person name="Gasser R.B."/>
            <person name="Hernandez-Gonzalez A."/>
            <person name="Young N.D."/>
            <person name="Perteguer M.J."/>
        </authorList>
    </citation>
    <scope>NUCLEOTIDE SEQUENCE [LARGE SCALE GENOMIC DNA]</scope>
    <source>
        <strain evidence="2">AL3</strain>
        <tissue evidence="2">Liver</tissue>
    </source>
</reference>
<keyword evidence="3" id="KW-1185">Reference proteome</keyword>
<dbReference type="AlphaFoldDB" id="A0ABD6EVM6"/>
<feature type="region of interest" description="Disordered" evidence="1">
    <location>
        <begin position="36"/>
        <end position="59"/>
    </location>
</feature>
<feature type="region of interest" description="Disordered" evidence="1">
    <location>
        <begin position="1"/>
        <end position="24"/>
    </location>
</feature>
<proteinExistence type="predicted"/>
<organism evidence="2 3">
    <name type="scientific">Gnathostoma spinigerum</name>
    <dbReference type="NCBI Taxonomy" id="75299"/>
    <lineage>
        <taxon>Eukaryota</taxon>
        <taxon>Metazoa</taxon>
        <taxon>Ecdysozoa</taxon>
        <taxon>Nematoda</taxon>
        <taxon>Chromadorea</taxon>
        <taxon>Rhabditida</taxon>
        <taxon>Spirurina</taxon>
        <taxon>Gnathostomatomorpha</taxon>
        <taxon>Gnathostomatoidea</taxon>
        <taxon>Gnathostomatidae</taxon>
        <taxon>Gnathostoma</taxon>
    </lineage>
</organism>
<name>A0ABD6EVM6_9BILA</name>
<evidence type="ECO:0000256" key="1">
    <source>
        <dbReference type="SAM" id="MobiDB-lite"/>
    </source>
</evidence>